<feature type="transmembrane region" description="Helical" evidence="8">
    <location>
        <begin position="12"/>
        <end position="34"/>
    </location>
</feature>
<dbReference type="RefSeq" id="WP_063935882.1">
    <property type="nucleotide sequence ID" value="NZ_AYXG01000037.1"/>
</dbReference>
<dbReference type="AlphaFoldDB" id="W7JCK2"/>
<dbReference type="InterPro" id="IPR006694">
    <property type="entry name" value="Fatty_acid_hydroxylase"/>
</dbReference>
<dbReference type="Proteomes" id="UP000019277">
    <property type="component" value="Unassembled WGS sequence"/>
</dbReference>
<evidence type="ECO:0000256" key="6">
    <source>
        <dbReference type="ARBA" id="ARBA00023136"/>
    </source>
</evidence>
<sequence length="311" mass="35919">MLDALRHQFGDPIGYALPVFLLFIGVELLALRFLDDEQAKGYHGRDTAASLSMGVVSVGVGLFFRAGALLLYVVLWEHVAPWHVPTTWWSWVVLLVGVDFLFYWYHRFAHRVRLAWAAHQAHHSSEYFNLGTALRQKWNQWFEVLAWVPLPLLGFSPWTIYTAFSVNLIYQFFVHTEKVDRLPRWVEAVFNTPSHHRVHHGSDPEYLDRNYAGVLIVWDRLFGTFRAERHRPTYGLTSPVGTYDIVSLQFHEYGAILRDVRAAGRWRDRLGYVLGPPGWRPEHRRGDGGIPHPVVHRPQPGEVDGTPERTP</sequence>
<keyword evidence="11" id="KW-1185">Reference proteome</keyword>
<keyword evidence="5" id="KW-0443">Lipid metabolism</keyword>
<evidence type="ECO:0000256" key="8">
    <source>
        <dbReference type="SAM" id="Phobius"/>
    </source>
</evidence>
<dbReference type="GO" id="GO:0012505">
    <property type="term" value="C:endomembrane system"/>
    <property type="evidence" value="ECO:0007669"/>
    <property type="project" value="UniProtKB-SubCell"/>
</dbReference>
<keyword evidence="3 8" id="KW-1133">Transmembrane helix</keyword>
<dbReference type="PATRIC" id="fig|909613.9.peg.958"/>
<evidence type="ECO:0000256" key="1">
    <source>
        <dbReference type="ARBA" id="ARBA00004127"/>
    </source>
</evidence>
<dbReference type="InterPro" id="IPR051689">
    <property type="entry name" value="Sterol_desaturase/TMEM195"/>
</dbReference>
<accession>A0A8E2X3Q6</accession>
<feature type="transmembrane region" description="Helical" evidence="8">
    <location>
        <begin position="144"/>
        <end position="164"/>
    </location>
</feature>
<dbReference type="STRING" id="909613.UO65_0944"/>
<feature type="region of interest" description="Disordered" evidence="7">
    <location>
        <begin position="281"/>
        <end position="311"/>
    </location>
</feature>
<gene>
    <name evidence="10" type="ORF">UO65_0944</name>
</gene>
<feature type="transmembrane region" description="Helical" evidence="8">
    <location>
        <begin position="88"/>
        <end position="105"/>
    </location>
</feature>
<evidence type="ECO:0000313" key="11">
    <source>
        <dbReference type="Proteomes" id="UP000019277"/>
    </source>
</evidence>
<protein>
    <submittedName>
        <fullName evidence="10">C-5 sterol desaturase</fullName>
        <ecNumber evidence="10">1.3.-.-</ecNumber>
    </submittedName>
</protein>
<evidence type="ECO:0000256" key="3">
    <source>
        <dbReference type="ARBA" id="ARBA00022989"/>
    </source>
</evidence>
<feature type="domain" description="Fatty acid hydroxylase" evidence="9">
    <location>
        <begin position="91"/>
        <end position="224"/>
    </location>
</feature>
<keyword evidence="4 10" id="KW-0560">Oxidoreductase</keyword>
<dbReference type="GO" id="GO:0006643">
    <property type="term" value="P:membrane lipid metabolic process"/>
    <property type="evidence" value="ECO:0007669"/>
    <property type="project" value="TreeGrafter"/>
</dbReference>
<feature type="transmembrane region" description="Helical" evidence="8">
    <location>
        <begin position="55"/>
        <end position="76"/>
    </location>
</feature>
<evidence type="ECO:0000256" key="5">
    <source>
        <dbReference type="ARBA" id="ARBA00023098"/>
    </source>
</evidence>
<keyword evidence="6 8" id="KW-0472">Membrane</keyword>
<evidence type="ECO:0000259" key="9">
    <source>
        <dbReference type="Pfam" id="PF04116"/>
    </source>
</evidence>
<evidence type="ECO:0000256" key="7">
    <source>
        <dbReference type="SAM" id="MobiDB-lite"/>
    </source>
</evidence>
<name>W7JCK2_9PSEU</name>
<dbReference type="PANTHER" id="PTHR21624:SF1">
    <property type="entry name" value="ALKYLGLYCEROL MONOOXYGENASE"/>
    <property type="match status" value="1"/>
</dbReference>
<evidence type="ECO:0000256" key="4">
    <source>
        <dbReference type="ARBA" id="ARBA00023002"/>
    </source>
</evidence>
<organism evidence="10 11">
    <name type="scientific">Actinokineospora spheciospongiae</name>
    <dbReference type="NCBI Taxonomy" id="909613"/>
    <lineage>
        <taxon>Bacteria</taxon>
        <taxon>Bacillati</taxon>
        <taxon>Actinomycetota</taxon>
        <taxon>Actinomycetes</taxon>
        <taxon>Pseudonocardiales</taxon>
        <taxon>Pseudonocardiaceae</taxon>
        <taxon>Actinokineospora</taxon>
    </lineage>
</organism>
<evidence type="ECO:0000256" key="2">
    <source>
        <dbReference type="ARBA" id="ARBA00022692"/>
    </source>
</evidence>
<dbReference type="GO" id="GO:0050479">
    <property type="term" value="F:glyceryl-ether monooxygenase activity"/>
    <property type="evidence" value="ECO:0007669"/>
    <property type="project" value="TreeGrafter"/>
</dbReference>
<dbReference type="EC" id="1.3.-.-" evidence="10"/>
<keyword evidence="2 8" id="KW-0812">Transmembrane</keyword>
<dbReference type="eggNOG" id="COG3000">
    <property type="taxonomic scope" value="Bacteria"/>
</dbReference>
<comment type="subcellular location">
    <subcellularLocation>
        <location evidence="1">Endomembrane system</location>
        <topology evidence="1">Multi-pass membrane protein</topology>
    </subcellularLocation>
</comment>
<dbReference type="GO" id="GO:0016020">
    <property type="term" value="C:membrane"/>
    <property type="evidence" value="ECO:0007669"/>
    <property type="project" value="GOC"/>
</dbReference>
<comment type="caution">
    <text evidence="10">The sequence shown here is derived from an EMBL/GenBank/DDBJ whole genome shotgun (WGS) entry which is preliminary data.</text>
</comment>
<accession>W7JCK2</accession>
<dbReference type="GO" id="GO:0005506">
    <property type="term" value="F:iron ion binding"/>
    <property type="evidence" value="ECO:0007669"/>
    <property type="project" value="InterPro"/>
</dbReference>
<dbReference type="Pfam" id="PF04116">
    <property type="entry name" value="FA_hydroxylase"/>
    <property type="match status" value="1"/>
</dbReference>
<dbReference type="PANTHER" id="PTHR21624">
    <property type="entry name" value="STEROL DESATURASE-RELATED PROTEIN"/>
    <property type="match status" value="1"/>
</dbReference>
<dbReference type="GO" id="GO:0008610">
    <property type="term" value="P:lipid biosynthetic process"/>
    <property type="evidence" value="ECO:0007669"/>
    <property type="project" value="InterPro"/>
</dbReference>
<dbReference type="EMBL" id="AYXG01000037">
    <property type="protein sequence ID" value="EWC63749.1"/>
    <property type="molecule type" value="Genomic_DNA"/>
</dbReference>
<reference evidence="10 11" key="1">
    <citation type="journal article" date="2014" name="Genome Announc.">
        <title>Draft Genome Sequence of the Antitrypanosomally Active Sponge-Associated Bacterium Actinokineospora sp. Strain EG49.</title>
        <authorList>
            <person name="Harjes J."/>
            <person name="Ryu T."/>
            <person name="Abdelmohsen U.R."/>
            <person name="Moitinho-Silva L."/>
            <person name="Horn H."/>
            <person name="Ravasi T."/>
            <person name="Hentschel U."/>
        </authorList>
    </citation>
    <scope>NUCLEOTIDE SEQUENCE [LARGE SCALE GENOMIC DNA]</scope>
    <source>
        <strain evidence="10 11">EG49</strain>
    </source>
</reference>
<evidence type="ECO:0000313" key="10">
    <source>
        <dbReference type="EMBL" id="EWC63749.1"/>
    </source>
</evidence>
<proteinExistence type="predicted"/>